<accession>A0A381DZ14</accession>
<feature type="region of interest" description="Disordered" evidence="1">
    <location>
        <begin position="104"/>
        <end position="145"/>
    </location>
</feature>
<proteinExistence type="predicted"/>
<keyword evidence="3" id="KW-1185">Reference proteome</keyword>
<organism evidence="2 3">
    <name type="scientific">Cardiobacterium valvarum</name>
    <dbReference type="NCBI Taxonomy" id="194702"/>
    <lineage>
        <taxon>Bacteria</taxon>
        <taxon>Pseudomonadati</taxon>
        <taxon>Pseudomonadota</taxon>
        <taxon>Gammaproteobacteria</taxon>
        <taxon>Cardiobacteriales</taxon>
        <taxon>Cardiobacteriaceae</taxon>
        <taxon>Cardiobacterium</taxon>
    </lineage>
</organism>
<reference evidence="2 3" key="1">
    <citation type="submission" date="2018-06" db="EMBL/GenBank/DDBJ databases">
        <authorList>
            <consortium name="Pathogen Informatics"/>
            <person name="Doyle S."/>
        </authorList>
    </citation>
    <scope>NUCLEOTIDE SEQUENCE [LARGE SCALE GENOMIC DNA]</scope>
    <source>
        <strain evidence="2 3">NCTC13294</strain>
    </source>
</reference>
<evidence type="ECO:0000256" key="1">
    <source>
        <dbReference type="SAM" id="MobiDB-lite"/>
    </source>
</evidence>
<dbReference type="GO" id="GO:0045732">
    <property type="term" value="P:positive regulation of protein catabolic process"/>
    <property type="evidence" value="ECO:0007669"/>
    <property type="project" value="TreeGrafter"/>
</dbReference>
<sequence>MSEMTDRKPYLLRAIYQWIVDNDCTPHLVIAAPGAGWVHGVPSHLLQEDMLVLNISPQATAHLQIEDDNITFDTRFGGKPHQVWVAMAAVVSLVARENGEGISLPVADDIEAGPKKPQQTAGDDADKTPDNPESPAGGSHLRIIK</sequence>
<evidence type="ECO:0000313" key="3">
    <source>
        <dbReference type="Proteomes" id="UP000254572"/>
    </source>
</evidence>
<protein>
    <submittedName>
        <fullName evidence="2">Stringent starvation protein B</fullName>
    </submittedName>
</protein>
<dbReference type="InterPro" id="IPR036760">
    <property type="entry name" value="SspB-like_sf"/>
</dbReference>
<dbReference type="EMBL" id="UFUW01000001">
    <property type="protein sequence ID" value="SUX18650.1"/>
    <property type="molecule type" value="Genomic_DNA"/>
</dbReference>
<dbReference type="RefSeq" id="WP_115610637.1">
    <property type="nucleotide sequence ID" value="NZ_JBHLZC010000001.1"/>
</dbReference>
<dbReference type="OrthoDB" id="9797358at2"/>
<dbReference type="Gene3D" id="2.30.30.220">
    <property type="entry name" value="SspB-like"/>
    <property type="match status" value="1"/>
</dbReference>
<evidence type="ECO:0000313" key="2">
    <source>
        <dbReference type="EMBL" id="SUX18650.1"/>
    </source>
</evidence>
<gene>
    <name evidence="2" type="primary">sspB</name>
    <name evidence="2" type="ORF">NCTC13294_00322</name>
</gene>
<dbReference type="AlphaFoldDB" id="A0A381DZ14"/>
<dbReference type="Proteomes" id="UP000254572">
    <property type="component" value="Unassembled WGS sequence"/>
</dbReference>
<dbReference type="NCBIfam" id="NF008769">
    <property type="entry name" value="PRK11798.2-5"/>
    <property type="match status" value="1"/>
</dbReference>
<dbReference type="Pfam" id="PF04386">
    <property type="entry name" value="SspB"/>
    <property type="match status" value="1"/>
</dbReference>
<dbReference type="GO" id="GO:0005840">
    <property type="term" value="C:ribosome"/>
    <property type="evidence" value="ECO:0007669"/>
    <property type="project" value="TreeGrafter"/>
</dbReference>
<dbReference type="PIRSF" id="PIRSF005276">
    <property type="entry name" value="SspB"/>
    <property type="match status" value="1"/>
</dbReference>
<name>A0A381DZ14_9GAMM</name>
<dbReference type="PANTHER" id="PTHR37486">
    <property type="entry name" value="STRINGENT STARVATION PROTEIN B"/>
    <property type="match status" value="1"/>
</dbReference>
<dbReference type="SUPFAM" id="SSF101738">
    <property type="entry name" value="SspB-like"/>
    <property type="match status" value="1"/>
</dbReference>
<dbReference type="InterPro" id="IPR007481">
    <property type="entry name" value="SspB"/>
</dbReference>
<dbReference type="PANTHER" id="PTHR37486:SF1">
    <property type="entry name" value="STRINGENT STARVATION PROTEIN B"/>
    <property type="match status" value="1"/>
</dbReference>
<dbReference type="GO" id="GO:0005829">
    <property type="term" value="C:cytosol"/>
    <property type="evidence" value="ECO:0007669"/>
    <property type="project" value="TreeGrafter"/>
</dbReference>